<reference evidence="1" key="1">
    <citation type="submission" date="2022-10" db="EMBL/GenBank/DDBJ databases">
        <title>Genome Sequence of Xylaria curta.</title>
        <authorList>
            <person name="Buettner E."/>
        </authorList>
    </citation>
    <scope>NUCLEOTIDE SEQUENCE</scope>
    <source>
        <strain evidence="1">Babe10</strain>
    </source>
</reference>
<comment type="caution">
    <text evidence="1">The sequence shown here is derived from an EMBL/GenBank/DDBJ whole genome shotgun (WGS) entry which is preliminary data.</text>
</comment>
<sequence length="390" mass="44248">METLRSVSCAIALRINPRLRKKHNANLVDLQGITQVREATYLASGAYNSIFLIKLHKPLEVSEFRSKLSPPARRLQFEHALIPHCADPATNSPGVDQFVLRLPFEDALLPNRITNDVAFRRFVATKLPHIPVPQVFYYQATSQSETSFIVEEFIPCSPISSTWMSLGLAQKHSLAYALASIFVDLAELRFDLIGGLNPNDWSSAPTVEGSKLFKGRYKFHQHDCYHIGPYKSTKEYVLASYDKEIYYYTHANEDIDMAFFDNVTICEFVQRLRRKRAALAEAAIVDEPFVLAHGDFHGRNILAQGERIVAVLDWDFAGSYPLSELLSGGDIDVVDADSEELDEENTVWGQEIRHYIRHVVTERCWDKTWIDLLMGSGDPELGEVRVEMVP</sequence>
<dbReference type="EMBL" id="JAPDGR010000081">
    <property type="protein sequence ID" value="KAJ2996792.1"/>
    <property type="molecule type" value="Genomic_DNA"/>
</dbReference>
<accession>A0ACC1PN73</accession>
<protein>
    <submittedName>
        <fullName evidence="1">Uncharacterized protein</fullName>
    </submittedName>
</protein>
<evidence type="ECO:0000313" key="1">
    <source>
        <dbReference type="EMBL" id="KAJ2996792.1"/>
    </source>
</evidence>
<gene>
    <name evidence="1" type="ORF">NUW58_g857</name>
</gene>
<dbReference type="Proteomes" id="UP001143856">
    <property type="component" value="Unassembled WGS sequence"/>
</dbReference>
<proteinExistence type="predicted"/>
<keyword evidence="2" id="KW-1185">Reference proteome</keyword>
<evidence type="ECO:0000313" key="2">
    <source>
        <dbReference type="Proteomes" id="UP001143856"/>
    </source>
</evidence>
<name>A0ACC1PN73_9PEZI</name>
<organism evidence="1 2">
    <name type="scientific">Xylaria curta</name>
    <dbReference type="NCBI Taxonomy" id="42375"/>
    <lineage>
        <taxon>Eukaryota</taxon>
        <taxon>Fungi</taxon>
        <taxon>Dikarya</taxon>
        <taxon>Ascomycota</taxon>
        <taxon>Pezizomycotina</taxon>
        <taxon>Sordariomycetes</taxon>
        <taxon>Xylariomycetidae</taxon>
        <taxon>Xylariales</taxon>
        <taxon>Xylariaceae</taxon>
        <taxon>Xylaria</taxon>
    </lineage>
</organism>